<evidence type="ECO:0000313" key="4">
    <source>
        <dbReference type="EMBL" id="GBG23656.1"/>
    </source>
</evidence>
<dbReference type="Gene3D" id="2.40.50.100">
    <property type="match status" value="1"/>
</dbReference>
<dbReference type="Pfam" id="PF25917">
    <property type="entry name" value="BSH_RND"/>
    <property type="match status" value="1"/>
</dbReference>
<organism evidence="4 5">
    <name type="scientific">Nostoc commune NIES-4072</name>
    <dbReference type="NCBI Taxonomy" id="2005467"/>
    <lineage>
        <taxon>Bacteria</taxon>
        <taxon>Bacillati</taxon>
        <taxon>Cyanobacteriota</taxon>
        <taxon>Cyanophyceae</taxon>
        <taxon>Nostocales</taxon>
        <taxon>Nostocaceae</taxon>
        <taxon>Nostoc</taxon>
    </lineage>
</organism>
<feature type="domain" description="Multidrug resistance protein MdtA-like barrel-sandwich hybrid" evidence="3">
    <location>
        <begin position="69"/>
        <end position="143"/>
    </location>
</feature>
<dbReference type="EMBL" id="BDUD01000008">
    <property type="protein sequence ID" value="GBG23656.1"/>
    <property type="molecule type" value="Genomic_DNA"/>
</dbReference>
<evidence type="ECO:0000256" key="2">
    <source>
        <dbReference type="SAM" id="Phobius"/>
    </source>
</evidence>
<dbReference type="PANTHER" id="PTHR30469">
    <property type="entry name" value="MULTIDRUG RESISTANCE PROTEIN MDTA"/>
    <property type="match status" value="1"/>
</dbReference>
<comment type="caution">
    <text evidence="4">The sequence shown here is derived from an EMBL/GenBank/DDBJ whole genome shotgun (WGS) entry which is preliminary data.</text>
</comment>
<dbReference type="SUPFAM" id="SSF111369">
    <property type="entry name" value="HlyD-like secretion proteins"/>
    <property type="match status" value="1"/>
</dbReference>
<dbReference type="InterPro" id="IPR058625">
    <property type="entry name" value="MdtA-like_BSH"/>
</dbReference>
<reference evidence="4 5" key="1">
    <citation type="submission" date="2017-06" db="EMBL/GenBank/DDBJ databases">
        <title>Genome sequencing of cyanobaciteial culture collection at National Institute for Environmental Studies (NIES).</title>
        <authorList>
            <person name="Hirose Y."/>
            <person name="Shimura Y."/>
            <person name="Fujisawa T."/>
            <person name="Nakamura Y."/>
            <person name="Kawachi M."/>
        </authorList>
    </citation>
    <scope>NUCLEOTIDE SEQUENCE [LARGE SCALE GENOMIC DNA]</scope>
    <source>
        <strain evidence="4 5">NIES-4072</strain>
    </source>
</reference>
<evidence type="ECO:0000259" key="3">
    <source>
        <dbReference type="Pfam" id="PF25917"/>
    </source>
</evidence>
<feature type="transmembrane region" description="Helical" evidence="2">
    <location>
        <begin position="12"/>
        <end position="33"/>
    </location>
</feature>
<keyword evidence="2" id="KW-1133">Transmembrane helix</keyword>
<sequence length="307" mass="33094">MRQSSQVGKTLLLKVIGVSFAASLALFVGFSVFGKKPESNEVKVRVSLLQTSIIEDSSEFIASVVSRRLATLQPPIEGHITGIFVRAGDTVAVGEKIMELVPTKRQKQLQHFKISAPLAGIVDDIPVKEGELVNTSRQLTQIVQNQPLEVNIAVPTQEISKLYKGMPVNLMGTQGRSFGIAKVFFISPSVNNNSQTVLIKALFDNSKGELRTGQQVMTRVIWDKRPGFLIPVTAVYRLGGETGVFVAQAPEKPQPGALTLVAVQKSVKLGAIQGNNYQVLSGLKAGDKIVVSSILNLTNGTPIIPEL</sequence>
<accession>A0A2R5FY18</accession>
<name>A0A2R5FY18_NOSCO</name>
<protein>
    <submittedName>
        <fullName evidence="4">Secretion protein HlyD</fullName>
    </submittedName>
</protein>
<dbReference type="GO" id="GO:0015562">
    <property type="term" value="F:efflux transmembrane transporter activity"/>
    <property type="evidence" value="ECO:0007669"/>
    <property type="project" value="TreeGrafter"/>
</dbReference>
<evidence type="ECO:0000256" key="1">
    <source>
        <dbReference type="ARBA" id="ARBA00009477"/>
    </source>
</evidence>
<keyword evidence="5" id="KW-1185">Reference proteome</keyword>
<dbReference type="Gene3D" id="2.40.420.20">
    <property type="match status" value="1"/>
</dbReference>
<dbReference type="AlphaFoldDB" id="A0A2R5FY18"/>
<evidence type="ECO:0000313" key="5">
    <source>
        <dbReference type="Proteomes" id="UP000245124"/>
    </source>
</evidence>
<gene>
    <name evidence="4" type="ORF">NIES4072_73680</name>
</gene>
<proteinExistence type="inferred from homology"/>
<dbReference type="OrthoDB" id="5379451at2"/>
<dbReference type="Gene3D" id="2.40.30.170">
    <property type="match status" value="1"/>
</dbReference>
<dbReference type="Proteomes" id="UP000245124">
    <property type="component" value="Unassembled WGS sequence"/>
</dbReference>
<comment type="similarity">
    <text evidence="1">Belongs to the membrane fusion protein (MFP) (TC 8.A.1) family.</text>
</comment>
<dbReference type="GO" id="GO:1990281">
    <property type="term" value="C:efflux pump complex"/>
    <property type="evidence" value="ECO:0007669"/>
    <property type="project" value="TreeGrafter"/>
</dbReference>
<dbReference type="RefSeq" id="WP_109013509.1">
    <property type="nucleotide sequence ID" value="NZ_BDUD01000008.1"/>
</dbReference>
<dbReference type="PANTHER" id="PTHR30469:SF39">
    <property type="entry name" value="SLL0180 PROTEIN"/>
    <property type="match status" value="1"/>
</dbReference>
<dbReference type="NCBIfam" id="TIGR01730">
    <property type="entry name" value="RND_mfp"/>
    <property type="match status" value="1"/>
</dbReference>
<dbReference type="InterPro" id="IPR006143">
    <property type="entry name" value="RND_pump_MFP"/>
</dbReference>
<keyword evidence="2" id="KW-0812">Transmembrane</keyword>
<keyword evidence="2" id="KW-0472">Membrane</keyword>